<sequence>MKEKLKQPKKLADVIKNELGPDSDYLSVFIPGGHAAVVGISESEEVQQH</sequence>
<proteinExistence type="predicted"/>
<accession>A0A380DIH6</accession>
<dbReference type="EMBL" id="UHAQ01000002">
    <property type="protein sequence ID" value="SUK30754.1"/>
    <property type="molecule type" value="Genomic_DNA"/>
</dbReference>
<dbReference type="Proteomes" id="UP000254502">
    <property type="component" value="Unassembled WGS sequence"/>
</dbReference>
<dbReference type="SUPFAM" id="SSF52317">
    <property type="entry name" value="Class I glutamine amidotransferase-like"/>
    <property type="match status" value="1"/>
</dbReference>
<dbReference type="GO" id="GO:0019172">
    <property type="term" value="F:glyoxalase III activity"/>
    <property type="evidence" value="ECO:0007669"/>
    <property type="project" value="UniProtKB-EC"/>
</dbReference>
<dbReference type="EC" id="4.2.1.130" evidence="1"/>
<reference evidence="1 2" key="1">
    <citation type="submission" date="2018-06" db="EMBL/GenBank/DDBJ databases">
        <authorList>
            <consortium name="Pathogen Informatics"/>
            <person name="Doyle S."/>
        </authorList>
    </citation>
    <scope>NUCLEOTIDE SEQUENCE [LARGE SCALE GENOMIC DNA]</scope>
    <source>
        <strain evidence="1 2">NCTC5664</strain>
    </source>
</reference>
<organism evidence="1 2">
    <name type="scientific">Staphylococcus aureus</name>
    <dbReference type="NCBI Taxonomy" id="1280"/>
    <lineage>
        <taxon>Bacteria</taxon>
        <taxon>Bacillati</taxon>
        <taxon>Bacillota</taxon>
        <taxon>Bacilli</taxon>
        <taxon>Bacillales</taxon>
        <taxon>Staphylococcaceae</taxon>
        <taxon>Staphylococcus</taxon>
    </lineage>
</organism>
<dbReference type="Gene3D" id="3.40.50.880">
    <property type="match status" value="1"/>
</dbReference>
<dbReference type="InterPro" id="IPR029062">
    <property type="entry name" value="Class_I_gatase-like"/>
</dbReference>
<evidence type="ECO:0000313" key="2">
    <source>
        <dbReference type="Proteomes" id="UP000254502"/>
    </source>
</evidence>
<name>A0A380DIH6_STAAU</name>
<protein>
    <submittedName>
        <fullName evidence="1">Chaperone protein hchA</fullName>
        <ecNumber evidence="1">4.2.1.130</ecNumber>
    </submittedName>
</protein>
<gene>
    <name evidence="1" type="primary">hchA_2</name>
    <name evidence="1" type="ORF">NCTC5664_00088</name>
</gene>
<evidence type="ECO:0000313" key="1">
    <source>
        <dbReference type="EMBL" id="SUK30754.1"/>
    </source>
</evidence>
<dbReference type="AlphaFoldDB" id="A0A380DIH6"/>
<keyword evidence="1" id="KW-0456">Lyase</keyword>